<dbReference type="PANTHER" id="PTHR21329">
    <property type="entry name" value="PHOSPHATIDYLINOSITOL N-ACETYLGLUCOSAMINYLTRANSFERASE SUBUNIT Q-RELATED"/>
    <property type="match status" value="1"/>
</dbReference>
<feature type="transmembrane region" description="Helical" evidence="1">
    <location>
        <begin position="402"/>
        <end position="420"/>
    </location>
</feature>
<proteinExistence type="evidence at transcript level"/>
<evidence type="ECO:0000256" key="1">
    <source>
        <dbReference type="SAM" id="Phobius"/>
    </source>
</evidence>
<feature type="transmembrane region" description="Helical" evidence="1">
    <location>
        <begin position="306"/>
        <end position="328"/>
    </location>
</feature>
<gene>
    <name evidence="2" type="primary">EOG090X0BA1</name>
</gene>
<dbReference type="Pfam" id="PF05024">
    <property type="entry name" value="Gpi1"/>
    <property type="match status" value="1"/>
</dbReference>
<keyword evidence="1" id="KW-1133">Transmembrane helix</keyword>
<accession>A0A4Y7M0U5</accession>
<sequence>MEQHDDEKQHDTQIFVYFPLFPSSESSVIYGAVKPNQDYYNCINVYVVAFEENATHRFEALGTWNTDDLVNESRPRCWIRLVKECHYAKIESVSVGGVYVPQSRVVLILYDENFLQSEILEQNNDWKNSKCLCELGSFLRLKNNVTVKQRDVWSEKLEDSIFNHSKVVLQLRQRALQWKAWRRSHSDLVSSNLLCMMIIDLILGFCFVKMFHSFGGANEVLEKFLESVKVIADNLQLLIEWLMGVPVGLKLNRPLSTVLGKFFLYHLYLWKTYIDIIRPLVSTAIFISSTLGLIGLSFQMALLSDLITMASLHCYCFYVYATRLYGVTLRGLRSTLRMFGGRKWNPLRSRIDSGEFSWDQLCVGMFIFSSLLLLLPTLLVYYIVFLALRLCVLVLQGTLKRLIWIINSLPCYSLLLWILGSPSLAGDVLFEVIPGRDSTLKLVWIKLPLVESMMRSLNPSAPEYPGVNWSRRLNEMVNGDLIYPL</sequence>
<dbReference type="PANTHER" id="PTHR21329:SF3">
    <property type="entry name" value="PHOSPHATIDYLINOSITOL N-ACETYLGLUCOSAMINYLTRANSFERASE SUBUNIT Q"/>
    <property type="match status" value="1"/>
</dbReference>
<name>A0A4Y7M0U5_9CRUS</name>
<organism evidence="2">
    <name type="scientific">Daphnia dolichocephala</name>
    <dbReference type="NCBI Taxonomy" id="2282166"/>
    <lineage>
        <taxon>Eukaryota</taxon>
        <taxon>Metazoa</taxon>
        <taxon>Ecdysozoa</taxon>
        <taxon>Arthropoda</taxon>
        <taxon>Crustacea</taxon>
        <taxon>Branchiopoda</taxon>
        <taxon>Diplostraca</taxon>
        <taxon>Cladocera</taxon>
        <taxon>Anomopoda</taxon>
        <taxon>Daphniidae</taxon>
        <taxon>Daphnia</taxon>
    </lineage>
</organism>
<dbReference type="GO" id="GO:0006506">
    <property type="term" value="P:GPI anchor biosynthetic process"/>
    <property type="evidence" value="ECO:0007669"/>
    <property type="project" value="InterPro"/>
</dbReference>
<feature type="transmembrane region" description="Helical" evidence="1">
    <location>
        <begin position="280"/>
        <end position="300"/>
    </location>
</feature>
<dbReference type="InterPro" id="IPR007720">
    <property type="entry name" value="PigQ/GPI1"/>
</dbReference>
<protein>
    <submittedName>
        <fullName evidence="2">EOG090X0BA1</fullName>
    </submittedName>
</protein>
<keyword evidence="1" id="KW-0812">Transmembrane</keyword>
<feature type="transmembrane region" description="Helical" evidence="1">
    <location>
        <begin position="188"/>
        <end position="211"/>
    </location>
</feature>
<dbReference type="GO" id="GO:0005783">
    <property type="term" value="C:endoplasmic reticulum"/>
    <property type="evidence" value="ECO:0007669"/>
    <property type="project" value="TreeGrafter"/>
</dbReference>
<reference evidence="2" key="1">
    <citation type="submission" date="2018-08" db="EMBL/GenBank/DDBJ databases">
        <authorList>
            <person name="Cornetti L."/>
        </authorList>
    </citation>
    <scope>NUCLEOTIDE SEQUENCE</scope>
    <source>
        <strain evidence="2">ZA-DOLI</strain>
    </source>
</reference>
<keyword evidence="1" id="KW-0472">Membrane</keyword>
<evidence type="ECO:0000313" key="2">
    <source>
        <dbReference type="EMBL" id="SVE75317.1"/>
    </source>
</evidence>
<dbReference type="GO" id="GO:0016020">
    <property type="term" value="C:membrane"/>
    <property type="evidence" value="ECO:0007669"/>
    <property type="project" value="InterPro"/>
</dbReference>
<dbReference type="EMBL" id="LR005698">
    <property type="protein sequence ID" value="SVE75317.1"/>
    <property type="molecule type" value="mRNA"/>
</dbReference>
<dbReference type="AlphaFoldDB" id="A0A4Y7M0U5"/>